<keyword evidence="3" id="KW-1185">Reference proteome</keyword>
<dbReference type="RefSeq" id="WP_072705632.1">
    <property type="nucleotide sequence ID" value="NZ_FMJB01000043.1"/>
</dbReference>
<evidence type="ECO:0000313" key="2">
    <source>
        <dbReference type="EMBL" id="SCM67062.1"/>
    </source>
</evidence>
<dbReference type="EMBL" id="FMJB01000043">
    <property type="protein sequence ID" value="SCM67062.1"/>
    <property type="molecule type" value="Genomic_DNA"/>
</dbReference>
<proteinExistence type="predicted"/>
<dbReference type="Proteomes" id="UP000184085">
    <property type="component" value="Unassembled WGS sequence"/>
</dbReference>
<protein>
    <submittedName>
        <fullName evidence="2">Putative twin-arginine translocation pathway signa</fullName>
    </submittedName>
</protein>
<dbReference type="InterPro" id="IPR008311">
    <property type="entry name" value="UCP028101"/>
</dbReference>
<accession>A0A1M4MWY5</accession>
<dbReference type="Pfam" id="PF07433">
    <property type="entry name" value="DUF1513"/>
    <property type="match status" value="1"/>
</dbReference>
<sequence length="359" mass="37883">MKRRHFLISGAAGAALSMARPSWAMAGAPAYLTAASKEGNSTWLVGLTEQGDVVFELPIPSRGHAAAAHPFRAEAVAFARRPGRFAVVLDCATGKEIARLDSPEGRHFYGHGAFTADGKLLLTTENAYDVPDGRLGIWDAEDGYNRIGELPSGGIGPHEMIRLADGSFAVANGGMQTHPDYDRAVLNIPSMKPNLTYLDAQGLIVDQVEPPADMRLNSIRHIAADDTGRVVIALQWQGNPLTAVPLMASHRRGEALAFFDHPETVRLKQYAGSIAISSDGAEIAVTGPKGGHVLFFDGATGAPINGRALPEASGVAQFGDRFAITLAGGLLEGGASGGKMLDVAGGYSWDNHLVSIRRV</sequence>
<dbReference type="InterPro" id="IPR011044">
    <property type="entry name" value="Quino_amine_DH_bsu"/>
</dbReference>
<dbReference type="SUPFAM" id="SSF50969">
    <property type="entry name" value="YVTN repeat-like/Quinoprotein amine dehydrogenase"/>
    <property type="match status" value="1"/>
</dbReference>
<organism evidence="2 3">
    <name type="scientific">Donghicola eburneus</name>
    <dbReference type="NCBI Taxonomy" id="393278"/>
    <lineage>
        <taxon>Bacteria</taxon>
        <taxon>Pseudomonadati</taxon>
        <taxon>Pseudomonadota</taxon>
        <taxon>Alphaproteobacteria</taxon>
        <taxon>Rhodobacterales</taxon>
        <taxon>Roseobacteraceae</taxon>
        <taxon>Donghicola</taxon>
    </lineage>
</organism>
<evidence type="ECO:0000256" key="1">
    <source>
        <dbReference type="SAM" id="SignalP"/>
    </source>
</evidence>
<feature type="chain" id="PRO_5009906578" evidence="1">
    <location>
        <begin position="27"/>
        <end position="359"/>
    </location>
</feature>
<dbReference type="PIRSF" id="PIRSF028101">
    <property type="entry name" value="UCP028101"/>
    <property type="match status" value="1"/>
</dbReference>
<dbReference type="InterPro" id="IPR015943">
    <property type="entry name" value="WD40/YVTN_repeat-like_dom_sf"/>
</dbReference>
<evidence type="ECO:0000313" key="3">
    <source>
        <dbReference type="Proteomes" id="UP000184085"/>
    </source>
</evidence>
<name>A0A1M4MWY5_9RHOB</name>
<reference evidence="3" key="1">
    <citation type="submission" date="2016-09" db="EMBL/GenBank/DDBJ databases">
        <authorList>
            <person name="Wibberg D."/>
        </authorList>
    </citation>
    <scope>NUCLEOTIDE SEQUENCE [LARGE SCALE GENOMIC DNA]</scope>
</reference>
<dbReference type="Gene3D" id="2.130.10.10">
    <property type="entry name" value="YVTN repeat-like/Quinoprotein amine dehydrogenase"/>
    <property type="match status" value="1"/>
</dbReference>
<feature type="signal peptide" evidence="1">
    <location>
        <begin position="1"/>
        <end position="26"/>
    </location>
</feature>
<keyword evidence="1" id="KW-0732">Signal</keyword>
<dbReference type="AlphaFoldDB" id="A0A1M4MWY5"/>
<gene>
    <name evidence="2" type="ORF">KARMA_1249</name>
</gene>